<evidence type="ECO:0000256" key="3">
    <source>
        <dbReference type="ARBA" id="ARBA00005842"/>
    </source>
</evidence>
<keyword evidence="7 10" id="KW-0067">ATP-binding</keyword>
<evidence type="ECO:0000256" key="7">
    <source>
        <dbReference type="ARBA" id="ARBA00022840"/>
    </source>
</evidence>
<comment type="similarity">
    <text evidence="3 10 13">Belongs to the IPP transferase family.</text>
</comment>
<evidence type="ECO:0000256" key="8">
    <source>
        <dbReference type="ARBA" id="ARBA00022842"/>
    </source>
</evidence>
<evidence type="ECO:0000256" key="6">
    <source>
        <dbReference type="ARBA" id="ARBA00022741"/>
    </source>
</evidence>
<dbReference type="AlphaFoldDB" id="A0A562R2Q5"/>
<evidence type="ECO:0000256" key="1">
    <source>
        <dbReference type="ARBA" id="ARBA00001946"/>
    </source>
</evidence>
<dbReference type="HAMAP" id="MF_00185">
    <property type="entry name" value="IPP_trans"/>
    <property type="match status" value="1"/>
</dbReference>
<comment type="function">
    <text evidence="2 10 12">Catalyzes the transfer of a dimethylallyl group onto the adenine at position 37 in tRNAs that read codons beginning with uridine, leading to the formation of N6-(dimethylallyl)adenosine (i(6)A).</text>
</comment>
<evidence type="ECO:0000256" key="4">
    <source>
        <dbReference type="ARBA" id="ARBA00022679"/>
    </source>
</evidence>
<dbReference type="EMBL" id="VLLC01000051">
    <property type="protein sequence ID" value="TWI63362.1"/>
    <property type="molecule type" value="Genomic_DNA"/>
</dbReference>
<dbReference type="InterPro" id="IPR018022">
    <property type="entry name" value="IPT"/>
</dbReference>
<feature type="site" description="Interaction with substrate tRNA" evidence="10">
    <location>
        <position position="104"/>
    </location>
</feature>
<keyword evidence="4 10" id="KW-0808">Transferase</keyword>
<dbReference type="EC" id="2.5.1.75" evidence="10"/>
<dbReference type="PANTHER" id="PTHR11088:SF60">
    <property type="entry name" value="TRNA DIMETHYLALLYLTRANSFERASE"/>
    <property type="match status" value="1"/>
</dbReference>
<accession>A0A562R2Q5</accession>
<comment type="caution">
    <text evidence="10">Lacks conserved residue(s) required for the propagation of feature annotation.</text>
</comment>
<comment type="subunit">
    <text evidence="10">Monomer.</text>
</comment>
<dbReference type="RefSeq" id="WP_144686748.1">
    <property type="nucleotide sequence ID" value="NZ_VLLC01000051.1"/>
</dbReference>
<dbReference type="OrthoDB" id="9776390at2"/>
<dbReference type="InterPro" id="IPR039657">
    <property type="entry name" value="Dimethylallyltransferase"/>
</dbReference>
<evidence type="ECO:0000256" key="13">
    <source>
        <dbReference type="RuleBase" id="RU003785"/>
    </source>
</evidence>
<keyword evidence="6 10" id="KW-0547">Nucleotide-binding</keyword>
<dbReference type="Proteomes" id="UP000318307">
    <property type="component" value="Unassembled WGS sequence"/>
</dbReference>
<evidence type="ECO:0000256" key="12">
    <source>
        <dbReference type="RuleBase" id="RU003784"/>
    </source>
</evidence>
<dbReference type="FunFam" id="1.10.20.140:FF:000001">
    <property type="entry name" value="tRNA dimethylallyltransferase"/>
    <property type="match status" value="1"/>
</dbReference>
<dbReference type="NCBIfam" id="TIGR00174">
    <property type="entry name" value="miaA"/>
    <property type="match status" value="1"/>
</dbReference>
<evidence type="ECO:0000313" key="15">
    <source>
        <dbReference type="Proteomes" id="UP000318307"/>
    </source>
</evidence>
<dbReference type="InterPro" id="IPR027417">
    <property type="entry name" value="P-loop_NTPase"/>
</dbReference>
<keyword evidence="5 10" id="KW-0819">tRNA processing</keyword>
<proteinExistence type="inferred from homology"/>
<feature type="binding site" evidence="10">
    <location>
        <begin position="15"/>
        <end position="20"/>
    </location>
    <ligand>
        <name>substrate</name>
    </ligand>
</feature>
<comment type="cofactor">
    <cofactor evidence="1 10">
        <name>Mg(2+)</name>
        <dbReference type="ChEBI" id="CHEBI:18420"/>
    </cofactor>
</comment>
<dbReference type="Gene3D" id="1.10.20.140">
    <property type="match status" value="1"/>
</dbReference>
<evidence type="ECO:0000256" key="2">
    <source>
        <dbReference type="ARBA" id="ARBA00003213"/>
    </source>
</evidence>
<keyword evidence="8 10" id="KW-0460">Magnesium</keyword>
<sequence>MQKIRPGVLVICGPTASGKTEMAMGLSRLFKARILSADSMQVYRYMNIGTAKPDPEELRQFPHAAIDIINPDEAFDAAAFARLGRKEIEQNAGNGFLTIVAGGTGLYIKALLQGLFRGHPADTESLARLEREAEKTGSACLHDRLSRKDPEAAAKIHPNDTFRIIRALEFFEATGKTISNHQQKHGFSDRPDYAVVKIGILTDRKILYERINKRVDRMLEQGLEQEVKKLFSMGYGPELKSMQAIGYRHMADILQGRVSREEGIRLLKRDTRRYAKRQYTWFNADPEILWTAPDTWEDMLPEIKERLRSQGASFSSSAPA</sequence>
<dbReference type="Pfam" id="PF01715">
    <property type="entry name" value="IPPT"/>
    <property type="match status" value="1"/>
</dbReference>
<dbReference type="SUPFAM" id="SSF52540">
    <property type="entry name" value="P-loop containing nucleoside triphosphate hydrolases"/>
    <property type="match status" value="1"/>
</dbReference>
<keyword evidence="15" id="KW-1185">Reference proteome</keyword>
<evidence type="ECO:0000313" key="14">
    <source>
        <dbReference type="EMBL" id="TWI63362.1"/>
    </source>
</evidence>
<organism evidence="14 15">
    <name type="scientific">Desulfobotulus alkaliphilus</name>
    <dbReference type="NCBI Taxonomy" id="622671"/>
    <lineage>
        <taxon>Bacteria</taxon>
        <taxon>Pseudomonadati</taxon>
        <taxon>Thermodesulfobacteriota</taxon>
        <taxon>Desulfobacteria</taxon>
        <taxon>Desulfobacterales</taxon>
        <taxon>Desulfobacteraceae</taxon>
        <taxon>Desulfobotulus</taxon>
    </lineage>
</organism>
<comment type="catalytic activity">
    <reaction evidence="9 10 11">
        <text>adenosine(37) in tRNA + dimethylallyl diphosphate = N(6)-dimethylallyladenosine(37) in tRNA + diphosphate</text>
        <dbReference type="Rhea" id="RHEA:26482"/>
        <dbReference type="Rhea" id="RHEA-COMP:10162"/>
        <dbReference type="Rhea" id="RHEA-COMP:10375"/>
        <dbReference type="ChEBI" id="CHEBI:33019"/>
        <dbReference type="ChEBI" id="CHEBI:57623"/>
        <dbReference type="ChEBI" id="CHEBI:74411"/>
        <dbReference type="ChEBI" id="CHEBI:74415"/>
        <dbReference type="EC" id="2.5.1.75"/>
    </reaction>
</comment>
<dbReference type="GO" id="GO:0005524">
    <property type="term" value="F:ATP binding"/>
    <property type="evidence" value="ECO:0007669"/>
    <property type="project" value="UniProtKB-UniRule"/>
</dbReference>
<protein>
    <recommendedName>
        <fullName evidence="10">tRNA dimethylallyltransferase</fullName>
        <ecNumber evidence="10">2.5.1.75</ecNumber>
    </recommendedName>
    <alternativeName>
        <fullName evidence="10">Dimethylallyl diphosphate:tRNA dimethylallyltransferase</fullName>
        <shortName evidence="10">DMAPP:tRNA dimethylallyltransferase</shortName>
        <shortName evidence="10">DMATase</shortName>
    </alternativeName>
    <alternativeName>
        <fullName evidence="10">Isopentenyl-diphosphate:tRNA isopentenyltransferase</fullName>
        <shortName evidence="10">IPP transferase</shortName>
        <shortName evidence="10">IPPT</shortName>
        <shortName evidence="10">IPTase</shortName>
    </alternativeName>
</protein>
<feature type="region of interest" description="Interaction with substrate tRNA" evidence="10">
    <location>
        <begin position="38"/>
        <end position="41"/>
    </location>
</feature>
<gene>
    <name evidence="10" type="primary">miaA</name>
    <name evidence="14" type="ORF">LZ24_03281</name>
</gene>
<dbReference type="GO" id="GO:0052381">
    <property type="term" value="F:tRNA dimethylallyltransferase activity"/>
    <property type="evidence" value="ECO:0007669"/>
    <property type="project" value="UniProtKB-UniRule"/>
</dbReference>
<evidence type="ECO:0000256" key="5">
    <source>
        <dbReference type="ARBA" id="ARBA00022694"/>
    </source>
</evidence>
<name>A0A562R2Q5_9BACT</name>
<evidence type="ECO:0000256" key="10">
    <source>
        <dbReference type="HAMAP-Rule" id="MF_00185"/>
    </source>
</evidence>
<reference evidence="14 15" key="1">
    <citation type="submission" date="2019-07" db="EMBL/GenBank/DDBJ databases">
        <title>Genome sequencing of 100 strains of the haloalkaliphilic chemolithoautotrophic sulfur-oxidizing bacterium Thioalkalivibrio.</title>
        <authorList>
            <person name="Muyzer G."/>
        </authorList>
    </citation>
    <scope>NUCLEOTIDE SEQUENCE [LARGE SCALE GENOMIC DNA]</scope>
    <source>
        <strain evidence="14 15">ASO4-4</strain>
    </source>
</reference>
<evidence type="ECO:0000256" key="9">
    <source>
        <dbReference type="ARBA" id="ARBA00049563"/>
    </source>
</evidence>
<dbReference type="GO" id="GO:0006400">
    <property type="term" value="P:tRNA modification"/>
    <property type="evidence" value="ECO:0007669"/>
    <property type="project" value="TreeGrafter"/>
</dbReference>
<feature type="site" description="Interaction with substrate tRNA" evidence="10">
    <location>
        <position position="128"/>
    </location>
</feature>
<evidence type="ECO:0000256" key="11">
    <source>
        <dbReference type="RuleBase" id="RU003783"/>
    </source>
</evidence>
<feature type="binding site" evidence="10">
    <location>
        <begin position="13"/>
        <end position="20"/>
    </location>
    <ligand>
        <name>ATP</name>
        <dbReference type="ChEBI" id="CHEBI:30616"/>
    </ligand>
</feature>
<dbReference type="Gene3D" id="3.40.50.300">
    <property type="entry name" value="P-loop containing nucleotide triphosphate hydrolases"/>
    <property type="match status" value="1"/>
</dbReference>
<comment type="caution">
    <text evidence="14">The sequence shown here is derived from an EMBL/GenBank/DDBJ whole genome shotgun (WGS) entry which is preliminary data.</text>
</comment>
<dbReference type="PANTHER" id="PTHR11088">
    <property type="entry name" value="TRNA DIMETHYLALLYLTRANSFERASE"/>
    <property type="match status" value="1"/>
</dbReference>